<accession>A0ABQ0ZZ45</accession>
<dbReference type="Proteomes" id="UP000465220">
    <property type="component" value="Unassembled WGS sequence"/>
</dbReference>
<organism evidence="1 2">
    <name type="scientific">Aspergillus lentulus</name>
    <dbReference type="NCBI Taxonomy" id="293939"/>
    <lineage>
        <taxon>Eukaryota</taxon>
        <taxon>Fungi</taxon>
        <taxon>Dikarya</taxon>
        <taxon>Ascomycota</taxon>
        <taxon>Pezizomycotina</taxon>
        <taxon>Eurotiomycetes</taxon>
        <taxon>Eurotiomycetidae</taxon>
        <taxon>Eurotiales</taxon>
        <taxon>Aspergillaceae</taxon>
        <taxon>Aspergillus</taxon>
        <taxon>Aspergillus subgen. Fumigati</taxon>
    </lineage>
</organism>
<keyword evidence="2" id="KW-1185">Reference proteome</keyword>
<proteinExistence type="predicted"/>
<comment type="caution">
    <text evidence="1">The sequence shown here is derived from an EMBL/GenBank/DDBJ whole genome shotgun (WGS) entry which is preliminary data.</text>
</comment>
<name>A0ABQ0ZZ45_ASPLE</name>
<dbReference type="PANTHER" id="PTHR37535:SF4">
    <property type="entry name" value="FLUG DOMAIN-CONTAINING PROTEIN"/>
    <property type="match status" value="1"/>
</dbReference>
<protein>
    <submittedName>
        <fullName evidence="1">Uncharacterized protein</fullName>
    </submittedName>
</protein>
<reference evidence="1 2" key="1">
    <citation type="submission" date="2020-01" db="EMBL/GenBank/DDBJ databases">
        <title>Draft genome sequence of Aspergillus lentulus IFM 60648.</title>
        <authorList>
            <person name="Takahashi H."/>
            <person name="Yaguchi T."/>
        </authorList>
    </citation>
    <scope>NUCLEOTIDE SEQUENCE [LARGE SCALE GENOMIC DNA]</scope>
    <source>
        <strain evidence="1 2">IFM 60648</strain>
    </source>
</reference>
<dbReference type="EMBL" id="BLKI01000012">
    <property type="protein sequence ID" value="GFF69680.1"/>
    <property type="molecule type" value="Genomic_DNA"/>
</dbReference>
<dbReference type="InterPro" id="IPR021842">
    <property type="entry name" value="DUF3435"/>
</dbReference>
<dbReference type="Pfam" id="PF11917">
    <property type="entry name" value="DUF3435"/>
    <property type="match status" value="1"/>
</dbReference>
<dbReference type="PANTHER" id="PTHR37535">
    <property type="entry name" value="FLUG DOMAIN PROTEIN"/>
    <property type="match status" value="1"/>
</dbReference>
<evidence type="ECO:0000313" key="2">
    <source>
        <dbReference type="Proteomes" id="UP000465220"/>
    </source>
</evidence>
<gene>
    <name evidence="1" type="ORF">IFM60648_02981</name>
</gene>
<sequence>MSPPPLPPADPNEHQYWTDPILCEETQARLEHFRSIGWLPPNFKPKTLEGLAVVERYWRRTQPGVLLPQKASQTGHKSSLSKCKLKQTFQSDLPKHISADDLPDSVCYRDIELFILKDPDSKRDVLCAIIEFRNLKGRPEGADGTKFFMHGDYQMAYCPINQIISLAFRDGAFVNPLTPELIWRL</sequence>
<evidence type="ECO:0000313" key="1">
    <source>
        <dbReference type="EMBL" id="GFF69680.1"/>
    </source>
</evidence>